<keyword evidence="3 10" id="KW-0808">Transferase</keyword>
<comment type="pathway">
    <text evidence="10">Lipid metabolism; phospholipid metabolism.</text>
</comment>
<dbReference type="GO" id="GO:0043772">
    <property type="term" value="F:acyl-phosphate glycerol-3-phosphate acyltransferase activity"/>
    <property type="evidence" value="ECO:0007669"/>
    <property type="project" value="UniProtKB-UniRule"/>
</dbReference>
<feature type="transmembrane region" description="Helical" evidence="10">
    <location>
        <begin position="162"/>
        <end position="182"/>
    </location>
</feature>
<comment type="caution">
    <text evidence="11">The sequence shown here is derived from an EMBL/GenBank/DDBJ whole genome shotgun (WGS) entry which is preliminary data.</text>
</comment>
<dbReference type="Pfam" id="PF02660">
    <property type="entry name" value="G3P_acyltransf"/>
    <property type="match status" value="1"/>
</dbReference>
<dbReference type="RefSeq" id="WP_246060989.1">
    <property type="nucleotide sequence ID" value="NZ_BAAAPR010000018.1"/>
</dbReference>
<proteinExistence type="inferred from homology"/>
<keyword evidence="11" id="KW-0012">Acyltransferase</keyword>
<accession>A0A542DVC3</accession>
<comment type="catalytic activity">
    <reaction evidence="10">
        <text>an acyl phosphate + sn-glycerol 3-phosphate = a 1-acyl-sn-glycero-3-phosphate + phosphate</text>
        <dbReference type="Rhea" id="RHEA:34075"/>
        <dbReference type="ChEBI" id="CHEBI:43474"/>
        <dbReference type="ChEBI" id="CHEBI:57597"/>
        <dbReference type="ChEBI" id="CHEBI:57970"/>
        <dbReference type="ChEBI" id="CHEBI:59918"/>
        <dbReference type="EC" id="2.3.1.275"/>
    </reaction>
</comment>
<evidence type="ECO:0000256" key="10">
    <source>
        <dbReference type="HAMAP-Rule" id="MF_01043"/>
    </source>
</evidence>
<evidence type="ECO:0000256" key="2">
    <source>
        <dbReference type="ARBA" id="ARBA00022516"/>
    </source>
</evidence>
<dbReference type="GO" id="GO:0008654">
    <property type="term" value="P:phospholipid biosynthetic process"/>
    <property type="evidence" value="ECO:0007669"/>
    <property type="project" value="UniProtKB-UniRule"/>
</dbReference>
<comment type="function">
    <text evidence="10">Catalyzes the transfer of an acyl group from acyl-phosphate (acyl-PO(4)) to glycerol-3-phosphate (G3P) to form lysophosphatidic acid (LPA). This enzyme utilizes acyl-phosphate as fatty acyl donor, but not acyl-CoA or acyl-ACP.</text>
</comment>
<reference evidence="11 12" key="1">
    <citation type="submission" date="2019-06" db="EMBL/GenBank/DDBJ databases">
        <title>Sequencing the genomes of 1000 actinobacteria strains.</title>
        <authorList>
            <person name="Klenk H.-P."/>
        </authorList>
    </citation>
    <scope>NUCLEOTIDE SEQUENCE [LARGE SCALE GENOMIC DNA]</scope>
    <source>
        <strain evidence="11 12">DSM 18607</strain>
    </source>
</reference>
<keyword evidence="4 10" id="KW-0812">Transmembrane</keyword>
<dbReference type="EMBL" id="VFMN01000001">
    <property type="protein sequence ID" value="TQJ07051.1"/>
    <property type="molecule type" value="Genomic_DNA"/>
</dbReference>
<keyword evidence="9 10" id="KW-1208">Phospholipid metabolism</keyword>
<evidence type="ECO:0000256" key="6">
    <source>
        <dbReference type="ARBA" id="ARBA00023098"/>
    </source>
</evidence>
<comment type="subunit">
    <text evidence="10">Probably interacts with PlsX.</text>
</comment>
<feature type="transmembrane region" description="Helical" evidence="10">
    <location>
        <begin position="135"/>
        <end position="156"/>
    </location>
</feature>
<keyword evidence="6 10" id="KW-0443">Lipid metabolism</keyword>
<evidence type="ECO:0000256" key="5">
    <source>
        <dbReference type="ARBA" id="ARBA00022989"/>
    </source>
</evidence>
<evidence type="ECO:0000256" key="8">
    <source>
        <dbReference type="ARBA" id="ARBA00023209"/>
    </source>
</evidence>
<protein>
    <recommendedName>
        <fullName evidence="10">Glycerol-3-phosphate acyltransferase</fullName>
    </recommendedName>
    <alternativeName>
        <fullName evidence="10">Acyl-PO4 G3P acyltransferase</fullName>
    </alternativeName>
    <alternativeName>
        <fullName evidence="10">Acyl-phosphate--glycerol-3-phosphate acyltransferase</fullName>
    </alternativeName>
    <alternativeName>
        <fullName evidence="10">G3P acyltransferase</fullName>
        <shortName evidence="10">GPAT</shortName>
        <ecNumber evidence="10">2.3.1.275</ecNumber>
    </alternativeName>
    <alternativeName>
        <fullName evidence="10">Lysophosphatidic acid synthase</fullName>
        <shortName evidence="10">LPA synthase</shortName>
    </alternativeName>
</protein>
<dbReference type="GO" id="GO:0005886">
    <property type="term" value="C:plasma membrane"/>
    <property type="evidence" value="ECO:0007669"/>
    <property type="project" value="UniProtKB-SubCell"/>
</dbReference>
<evidence type="ECO:0000256" key="3">
    <source>
        <dbReference type="ARBA" id="ARBA00022679"/>
    </source>
</evidence>
<sequence>MAVALGAVAAFLLGSVNPATIVARVLGRDLATAGSGNPGATNAGRVLGARWGVLVGLLDVAKGFVPSVLALHLGGHGASYVVGVAAVLGHVWSPFLRGHGGKGVATALGAVLGVLPWFALVMVVVFVAVVALGRWVAGASVAAAGTLVVLGVLAGLGRTGPLGGVGWSTTAYGVVLSGVVLARHRPNLQGWSRARRSR</sequence>
<dbReference type="AlphaFoldDB" id="A0A542DVC3"/>
<gene>
    <name evidence="10" type="primary">plsY</name>
    <name evidence="11" type="ORF">FB458_0097</name>
</gene>
<keyword evidence="2 10" id="KW-0444">Lipid biosynthesis</keyword>
<dbReference type="Proteomes" id="UP000317893">
    <property type="component" value="Unassembled WGS sequence"/>
</dbReference>
<dbReference type="InterPro" id="IPR003811">
    <property type="entry name" value="G3P_acylTferase_PlsY"/>
</dbReference>
<evidence type="ECO:0000256" key="7">
    <source>
        <dbReference type="ARBA" id="ARBA00023136"/>
    </source>
</evidence>
<evidence type="ECO:0000256" key="4">
    <source>
        <dbReference type="ARBA" id="ARBA00022692"/>
    </source>
</evidence>
<keyword evidence="12" id="KW-1185">Reference proteome</keyword>
<evidence type="ECO:0000256" key="1">
    <source>
        <dbReference type="ARBA" id="ARBA00022475"/>
    </source>
</evidence>
<evidence type="ECO:0000313" key="11">
    <source>
        <dbReference type="EMBL" id="TQJ07051.1"/>
    </source>
</evidence>
<keyword evidence="7 10" id="KW-0472">Membrane</keyword>
<dbReference type="HAMAP" id="MF_01043">
    <property type="entry name" value="PlsY"/>
    <property type="match status" value="1"/>
</dbReference>
<feature type="transmembrane region" description="Helical" evidence="10">
    <location>
        <begin position="68"/>
        <end position="92"/>
    </location>
</feature>
<comment type="subcellular location">
    <subcellularLocation>
        <location evidence="10">Cell membrane</location>
        <topology evidence="10">Multi-pass membrane protein</topology>
    </subcellularLocation>
</comment>
<dbReference type="PANTHER" id="PTHR30309">
    <property type="entry name" value="INNER MEMBRANE PROTEIN YGIH"/>
    <property type="match status" value="1"/>
</dbReference>
<evidence type="ECO:0000256" key="9">
    <source>
        <dbReference type="ARBA" id="ARBA00023264"/>
    </source>
</evidence>
<keyword evidence="5 10" id="KW-1133">Transmembrane helix</keyword>
<keyword evidence="1 10" id="KW-1003">Cell membrane</keyword>
<evidence type="ECO:0000313" key="12">
    <source>
        <dbReference type="Proteomes" id="UP000317893"/>
    </source>
</evidence>
<name>A0A542DVC3_9MICO</name>
<keyword evidence="8 10" id="KW-0594">Phospholipid biosynthesis</keyword>
<dbReference type="PANTHER" id="PTHR30309:SF0">
    <property type="entry name" value="GLYCEROL-3-PHOSPHATE ACYLTRANSFERASE-RELATED"/>
    <property type="match status" value="1"/>
</dbReference>
<feature type="transmembrane region" description="Helical" evidence="10">
    <location>
        <begin position="104"/>
        <end position="128"/>
    </location>
</feature>
<dbReference type="UniPathway" id="UPA00085"/>
<dbReference type="EC" id="2.3.1.275" evidence="10"/>
<comment type="similarity">
    <text evidence="10">Belongs to the PlsY family.</text>
</comment>
<dbReference type="SMART" id="SM01207">
    <property type="entry name" value="G3P_acyltransf"/>
    <property type="match status" value="1"/>
</dbReference>
<organism evidence="11 12">
    <name type="scientific">Lapillicoccus jejuensis</name>
    <dbReference type="NCBI Taxonomy" id="402171"/>
    <lineage>
        <taxon>Bacteria</taxon>
        <taxon>Bacillati</taxon>
        <taxon>Actinomycetota</taxon>
        <taxon>Actinomycetes</taxon>
        <taxon>Micrococcales</taxon>
        <taxon>Intrasporangiaceae</taxon>
        <taxon>Lapillicoccus</taxon>
    </lineage>
</organism>